<evidence type="ECO:0000256" key="1">
    <source>
        <dbReference type="SAM" id="MobiDB-lite"/>
    </source>
</evidence>
<feature type="compositionally biased region" description="Low complexity" evidence="1">
    <location>
        <begin position="169"/>
        <end position="181"/>
    </location>
</feature>
<organism evidence="2 3">
    <name type="scientific">Mycena alexandri</name>
    <dbReference type="NCBI Taxonomy" id="1745969"/>
    <lineage>
        <taxon>Eukaryota</taxon>
        <taxon>Fungi</taxon>
        <taxon>Dikarya</taxon>
        <taxon>Basidiomycota</taxon>
        <taxon>Agaricomycotina</taxon>
        <taxon>Agaricomycetes</taxon>
        <taxon>Agaricomycetidae</taxon>
        <taxon>Agaricales</taxon>
        <taxon>Marasmiineae</taxon>
        <taxon>Mycenaceae</taxon>
        <taxon>Mycena</taxon>
    </lineage>
</organism>
<feature type="compositionally biased region" description="Polar residues" evidence="1">
    <location>
        <begin position="245"/>
        <end position="255"/>
    </location>
</feature>
<name>A0AAD6X8J3_9AGAR</name>
<evidence type="ECO:0000313" key="3">
    <source>
        <dbReference type="Proteomes" id="UP001218188"/>
    </source>
</evidence>
<gene>
    <name evidence="2" type="ORF">C8F04DRAFT_1255766</name>
</gene>
<sequence length="331" mass="34846">MLPKTRCQPRYFPQPGHEDTVAHDGRKEGRYFIVGVGHCGSGVFTDAKAADRQTDGFSGYVKRAAKRWTGIAGVEELWASFCDQYHQDGCHSYRGLPDGWAAPTPVVRGCAPALAPAPAPAPAPALAPAPAPAPTPAGSPPTSARTPRPSPAPQTPHPAARTGSGDSWASPLAVRSSVSPSPLRPPPQYSMAPATSTSGRPRTALNPNGGAASTSGVSSMLSAMSSMSSSEASSSSSTHTPKKPSGQSRVQSSPNGGYDTDYFYEDDTDAESDTGAAATQQHRFWAVRGLEKIYSDEDDAFDALRQNIPRLKHMALLSSTNIKKLRRFAAS</sequence>
<evidence type="ECO:0000313" key="2">
    <source>
        <dbReference type="EMBL" id="KAJ7038841.1"/>
    </source>
</evidence>
<keyword evidence="3" id="KW-1185">Reference proteome</keyword>
<feature type="compositionally biased region" description="Acidic residues" evidence="1">
    <location>
        <begin position="262"/>
        <end position="272"/>
    </location>
</feature>
<feature type="compositionally biased region" description="Low complexity" evidence="1">
    <location>
        <begin position="211"/>
        <end position="237"/>
    </location>
</feature>
<protein>
    <submittedName>
        <fullName evidence="2">Uncharacterized protein</fullName>
    </submittedName>
</protein>
<dbReference type="EMBL" id="JARJCM010000030">
    <property type="protein sequence ID" value="KAJ7038841.1"/>
    <property type="molecule type" value="Genomic_DNA"/>
</dbReference>
<comment type="caution">
    <text evidence="2">The sequence shown here is derived from an EMBL/GenBank/DDBJ whole genome shotgun (WGS) entry which is preliminary data.</text>
</comment>
<accession>A0AAD6X8J3</accession>
<proteinExistence type="predicted"/>
<reference evidence="2" key="1">
    <citation type="submission" date="2023-03" db="EMBL/GenBank/DDBJ databases">
        <title>Massive genome expansion in bonnet fungi (Mycena s.s.) driven by repeated elements and novel gene families across ecological guilds.</title>
        <authorList>
            <consortium name="Lawrence Berkeley National Laboratory"/>
            <person name="Harder C.B."/>
            <person name="Miyauchi S."/>
            <person name="Viragh M."/>
            <person name="Kuo A."/>
            <person name="Thoen E."/>
            <person name="Andreopoulos B."/>
            <person name="Lu D."/>
            <person name="Skrede I."/>
            <person name="Drula E."/>
            <person name="Henrissat B."/>
            <person name="Morin E."/>
            <person name="Kohler A."/>
            <person name="Barry K."/>
            <person name="LaButti K."/>
            <person name="Morin E."/>
            <person name="Salamov A."/>
            <person name="Lipzen A."/>
            <person name="Mereny Z."/>
            <person name="Hegedus B."/>
            <person name="Baldrian P."/>
            <person name="Stursova M."/>
            <person name="Weitz H."/>
            <person name="Taylor A."/>
            <person name="Grigoriev I.V."/>
            <person name="Nagy L.G."/>
            <person name="Martin F."/>
            <person name="Kauserud H."/>
        </authorList>
    </citation>
    <scope>NUCLEOTIDE SEQUENCE</scope>
    <source>
        <strain evidence="2">CBHHK200</strain>
    </source>
</reference>
<feature type="compositionally biased region" description="Pro residues" evidence="1">
    <location>
        <begin position="115"/>
        <end position="139"/>
    </location>
</feature>
<dbReference type="AlphaFoldDB" id="A0AAD6X8J3"/>
<dbReference type="Proteomes" id="UP001218188">
    <property type="component" value="Unassembled WGS sequence"/>
</dbReference>
<feature type="region of interest" description="Disordered" evidence="1">
    <location>
        <begin position="114"/>
        <end position="277"/>
    </location>
</feature>